<protein>
    <submittedName>
        <fullName evidence="2">Uncharacterized protein</fullName>
    </submittedName>
</protein>
<proteinExistence type="predicted"/>
<dbReference type="EMBL" id="ML120665">
    <property type="protein sequence ID" value="RPA88804.1"/>
    <property type="molecule type" value="Genomic_DNA"/>
</dbReference>
<dbReference type="AlphaFoldDB" id="A0A3N4J4L3"/>
<feature type="compositionally biased region" description="Basic and acidic residues" evidence="1">
    <location>
        <begin position="64"/>
        <end position="77"/>
    </location>
</feature>
<evidence type="ECO:0000256" key="1">
    <source>
        <dbReference type="SAM" id="MobiDB-lite"/>
    </source>
</evidence>
<sequence>MTADEPNSAGDAVKPARKVARRAPATRGIIGVELDRLRQTDRPRPPNSAPLAAPNSDHNLPFKATEEVQVRESDENLLRLASVGTPSRNRSPSNPCSGDVPVHTSEAEARRELSPAPNTSSSTSRHSTP</sequence>
<keyword evidence="3" id="KW-1185">Reference proteome</keyword>
<gene>
    <name evidence="2" type="ORF">L873DRAFT_1823999</name>
</gene>
<evidence type="ECO:0000313" key="2">
    <source>
        <dbReference type="EMBL" id="RPA88804.1"/>
    </source>
</evidence>
<organism evidence="2 3">
    <name type="scientific">Choiromyces venosus 120613-1</name>
    <dbReference type="NCBI Taxonomy" id="1336337"/>
    <lineage>
        <taxon>Eukaryota</taxon>
        <taxon>Fungi</taxon>
        <taxon>Dikarya</taxon>
        <taxon>Ascomycota</taxon>
        <taxon>Pezizomycotina</taxon>
        <taxon>Pezizomycetes</taxon>
        <taxon>Pezizales</taxon>
        <taxon>Tuberaceae</taxon>
        <taxon>Choiromyces</taxon>
    </lineage>
</organism>
<feature type="compositionally biased region" description="Basic and acidic residues" evidence="1">
    <location>
        <begin position="33"/>
        <end position="44"/>
    </location>
</feature>
<accession>A0A3N4J4L3</accession>
<name>A0A3N4J4L3_9PEZI</name>
<feature type="region of interest" description="Disordered" evidence="1">
    <location>
        <begin position="1"/>
        <end position="129"/>
    </location>
</feature>
<dbReference type="Proteomes" id="UP000276215">
    <property type="component" value="Unassembled WGS sequence"/>
</dbReference>
<evidence type="ECO:0000313" key="3">
    <source>
        <dbReference type="Proteomes" id="UP000276215"/>
    </source>
</evidence>
<feature type="non-terminal residue" evidence="2">
    <location>
        <position position="129"/>
    </location>
</feature>
<feature type="compositionally biased region" description="Low complexity" evidence="1">
    <location>
        <begin position="86"/>
        <end position="95"/>
    </location>
</feature>
<reference evidence="2 3" key="1">
    <citation type="journal article" date="2018" name="Nat. Ecol. Evol.">
        <title>Pezizomycetes genomes reveal the molecular basis of ectomycorrhizal truffle lifestyle.</title>
        <authorList>
            <person name="Murat C."/>
            <person name="Payen T."/>
            <person name="Noel B."/>
            <person name="Kuo A."/>
            <person name="Morin E."/>
            <person name="Chen J."/>
            <person name="Kohler A."/>
            <person name="Krizsan K."/>
            <person name="Balestrini R."/>
            <person name="Da Silva C."/>
            <person name="Montanini B."/>
            <person name="Hainaut M."/>
            <person name="Levati E."/>
            <person name="Barry K.W."/>
            <person name="Belfiori B."/>
            <person name="Cichocki N."/>
            <person name="Clum A."/>
            <person name="Dockter R.B."/>
            <person name="Fauchery L."/>
            <person name="Guy J."/>
            <person name="Iotti M."/>
            <person name="Le Tacon F."/>
            <person name="Lindquist E.A."/>
            <person name="Lipzen A."/>
            <person name="Malagnac F."/>
            <person name="Mello A."/>
            <person name="Molinier V."/>
            <person name="Miyauchi S."/>
            <person name="Poulain J."/>
            <person name="Riccioni C."/>
            <person name="Rubini A."/>
            <person name="Sitrit Y."/>
            <person name="Splivallo R."/>
            <person name="Traeger S."/>
            <person name="Wang M."/>
            <person name="Zifcakova L."/>
            <person name="Wipf D."/>
            <person name="Zambonelli A."/>
            <person name="Paolocci F."/>
            <person name="Nowrousian M."/>
            <person name="Ottonello S."/>
            <person name="Baldrian P."/>
            <person name="Spatafora J.W."/>
            <person name="Henrissat B."/>
            <person name="Nagy L.G."/>
            <person name="Aury J.M."/>
            <person name="Wincker P."/>
            <person name="Grigoriev I.V."/>
            <person name="Bonfante P."/>
            <person name="Martin F.M."/>
        </authorList>
    </citation>
    <scope>NUCLEOTIDE SEQUENCE [LARGE SCALE GENOMIC DNA]</scope>
    <source>
        <strain evidence="2 3">120613-1</strain>
    </source>
</reference>
<feature type="compositionally biased region" description="Polar residues" evidence="1">
    <location>
        <begin position="116"/>
        <end position="129"/>
    </location>
</feature>